<dbReference type="Pfam" id="PF17419">
    <property type="entry name" value="MauJ"/>
    <property type="match status" value="1"/>
</dbReference>
<evidence type="ECO:0000313" key="1">
    <source>
        <dbReference type="EMBL" id="ASS75784.1"/>
    </source>
</evidence>
<keyword evidence="2" id="KW-1185">Reference proteome</keyword>
<organism evidence="1 2">
    <name type="scientific">Tumebacillus algifaecis</name>
    <dbReference type="NCBI Taxonomy" id="1214604"/>
    <lineage>
        <taxon>Bacteria</taxon>
        <taxon>Bacillati</taxon>
        <taxon>Bacillota</taxon>
        <taxon>Bacilli</taxon>
        <taxon>Bacillales</taxon>
        <taxon>Alicyclobacillaceae</taxon>
        <taxon>Tumebacillus</taxon>
    </lineage>
</organism>
<accession>A0A223D315</accession>
<dbReference type="Proteomes" id="UP000214688">
    <property type="component" value="Chromosome"/>
</dbReference>
<dbReference type="KEGG" id="tab:CIG75_12835"/>
<gene>
    <name evidence="1" type="ORF">CIG75_12835</name>
</gene>
<dbReference type="AlphaFoldDB" id="A0A223D315"/>
<evidence type="ECO:0008006" key="3">
    <source>
        <dbReference type="Google" id="ProtNLM"/>
    </source>
</evidence>
<reference evidence="1 2" key="1">
    <citation type="journal article" date="2015" name="Int. J. Syst. Evol. Microbiol.">
        <title>Tumebacillus algifaecis sp. nov., isolated from decomposing algal scum.</title>
        <authorList>
            <person name="Wu Y.F."/>
            <person name="Zhang B."/>
            <person name="Xing P."/>
            <person name="Wu Q.L."/>
            <person name="Liu S.J."/>
        </authorList>
    </citation>
    <scope>NUCLEOTIDE SEQUENCE [LARGE SCALE GENOMIC DNA]</scope>
    <source>
        <strain evidence="1 2">THMBR28</strain>
    </source>
</reference>
<protein>
    <recommendedName>
        <fullName evidence="3">Apea-like HEPN domain-containing protein</fullName>
    </recommendedName>
</protein>
<sequence>MGTVELRANCEGFSFSGPIQINVDYPTVDKASLELVVENDTEKNKYLKCVVDVCDANYSLAIRRAKEVVELFVEEITLFCGHYNGFFIGEIKVINANLNGNGESSFGFSVNVRQDAVLTDTEQNKLREALGVIDCNNVYRRLYRAAMQCVDPVAKFMFLYSILYEIVNLNTNESKQGKVDKYIRKNYRNKPSLYQKDEDKPTRKKGCNFKETIYTYIRNEIGHTDDGVHINDTTRRAAENCRRLAEIVQKAIIELEK</sequence>
<proteinExistence type="predicted"/>
<evidence type="ECO:0000313" key="2">
    <source>
        <dbReference type="Proteomes" id="UP000214688"/>
    </source>
</evidence>
<dbReference type="OrthoDB" id="2991658at2"/>
<dbReference type="EMBL" id="CP022657">
    <property type="protein sequence ID" value="ASS75784.1"/>
    <property type="molecule type" value="Genomic_DNA"/>
</dbReference>
<dbReference type="RefSeq" id="WP_094237025.1">
    <property type="nucleotide sequence ID" value="NZ_CP022657.1"/>
</dbReference>
<dbReference type="InterPro" id="IPR035383">
    <property type="entry name" value="MauJ"/>
</dbReference>
<name>A0A223D315_9BACL</name>